<proteinExistence type="predicted"/>
<keyword evidence="1" id="KW-0175">Coiled coil</keyword>
<dbReference type="AlphaFoldDB" id="A0A0F9RWK8"/>
<sequence>MSKQIFTIALLEDKDYLKLHKQFPNIEEKDLHNSLGFADKESGEAYIRKTSVEDVDMAVVQHEIQELTSKSSEHEDETGIRWFSLSNIFKKAKRIFVPESKGTRGGILGSLGALALAPFTGGASLAYLPLAGTAGGAIGGAQEGDILGGALKGFGIGTLGTVGAGAIQGATAAKAGFLSKAGGAISGAGGAAGLPGFGEGGKLAALGGTKVAPALAGGPLATYARGGSVLGRSLVGGAAPAAGFGAGAPSWVPGAISAAGRIATAGPLAPTLGAGPRITPTPSGLPPTPTPGVGVPGVGEAAPKPTFMERAKDLITPKNILGAGALLGAGAVPSPEFQMPSSIEDIRQRILADEGGLTQLGREAQTELSSILTTPAAELYPTAGDAYYDAALRRTRENYERAQEELDKVYNRAGVFGTGEHSAAKAELRENLARTESSLAAEVEQRRFELARTAKYTAIQDALGVDRAVMDDLIGLSGLDVATAAQMYGAEMADITSIREALGTLGAELLVRGTTGAGTQPKININLGQ</sequence>
<comment type="caution">
    <text evidence="2">The sequence shown here is derived from an EMBL/GenBank/DDBJ whole genome shotgun (WGS) entry which is preliminary data.</text>
</comment>
<evidence type="ECO:0000313" key="2">
    <source>
        <dbReference type="EMBL" id="KKN59224.1"/>
    </source>
</evidence>
<accession>A0A0F9RWK8</accession>
<feature type="coiled-coil region" evidence="1">
    <location>
        <begin position="392"/>
        <end position="445"/>
    </location>
</feature>
<reference evidence="2" key="1">
    <citation type="journal article" date="2015" name="Nature">
        <title>Complex archaea that bridge the gap between prokaryotes and eukaryotes.</title>
        <authorList>
            <person name="Spang A."/>
            <person name="Saw J.H."/>
            <person name="Jorgensen S.L."/>
            <person name="Zaremba-Niedzwiedzka K."/>
            <person name="Martijn J."/>
            <person name="Lind A.E."/>
            <person name="van Eijk R."/>
            <person name="Schleper C."/>
            <person name="Guy L."/>
            <person name="Ettema T.J."/>
        </authorList>
    </citation>
    <scope>NUCLEOTIDE SEQUENCE</scope>
</reference>
<evidence type="ECO:0000256" key="1">
    <source>
        <dbReference type="SAM" id="Coils"/>
    </source>
</evidence>
<organism evidence="2">
    <name type="scientific">marine sediment metagenome</name>
    <dbReference type="NCBI Taxonomy" id="412755"/>
    <lineage>
        <taxon>unclassified sequences</taxon>
        <taxon>metagenomes</taxon>
        <taxon>ecological metagenomes</taxon>
    </lineage>
</organism>
<name>A0A0F9RWK8_9ZZZZ</name>
<dbReference type="EMBL" id="LAZR01000734">
    <property type="protein sequence ID" value="KKN59224.1"/>
    <property type="molecule type" value="Genomic_DNA"/>
</dbReference>
<gene>
    <name evidence="2" type="ORF">LCGC14_0544510</name>
</gene>
<protein>
    <submittedName>
        <fullName evidence="2">Uncharacterized protein</fullName>
    </submittedName>
</protein>